<dbReference type="Proteomes" id="UP000601435">
    <property type="component" value="Unassembled WGS sequence"/>
</dbReference>
<protein>
    <submittedName>
        <fullName evidence="2">FKS3 protein</fullName>
    </submittedName>
</protein>
<evidence type="ECO:0000313" key="2">
    <source>
        <dbReference type="EMBL" id="CAE7484856.1"/>
    </source>
</evidence>
<feature type="non-terminal residue" evidence="2">
    <location>
        <position position="1"/>
    </location>
</feature>
<reference evidence="2" key="1">
    <citation type="submission" date="2021-02" db="EMBL/GenBank/DDBJ databases">
        <authorList>
            <person name="Dougan E. K."/>
            <person name="Rhodes N."/>
            <person name="Thang M."/>
            <person name="Chan C."/>
        </authorList>
    </citation>
    <scope>NUCLEOTIDE SEQUENCE</scope>
</reference>
<gene>
    <name evidence="2" type="primary">FKS3</name>
    <name evidence="2" type="ORF">SNEC2469_LOCUS13760</name>
</gene>
<evidence type="ECO:0000256" key="1">
    <source>
        <dbReference type="SAM" id="Phobius"/>
    </source>
</evidence>
<accession>A0A812SQE9</accession>
<keyword evidence="1" id="KW-0472">Membrane</keyword>
<dbReference type="OrthoDB" id="2433298at2759"/>
<proteinExistence type="predicted"/>
<feature type="non-terminal residue" evidence="2">
    <location>
        <position position="130"/>
    </location>
</feature>
<comment type="caution">
    <text evidence="2">The sequence shown here is derived from an EMBL/GenBank/DDBJ whole genome shotgun (WGS) entry which is preliminary data.</text>
</comment>
<keyword evidence="1" id="KW-1133">Transmembrane helix</keyword>
<feature type="transmembrane region" description="Helical" evidence="1">
    <location>
        <begin position="95"/>
        <end position="120"/>
    </location>
</feature>
<sequence>VIFDEHYIKVGPENPTQRQKDEKVLKDGYATYLPPDCANYDDWNELFQDPKRLQAALPNLFNQPKHLRYEALKKVDWASALYSMNVKTHREIHSWWGVFAATHRLWFLHVLLYALSMWWVSSRSFHDPGS</sequence>
<organism evidence="2 3">
    <name type="scientific">Symbiodinium necroappetens</name>
    <dbReference type="NCBI Taxonomy" id="1628268"/>
    <lineage>
        <taxon>Eukaryota</taxon>
        <taxon>Sar</taxon>
        <taxon>Alveolata</taxon>
        <taxon>Dinophyceae</taxon>
        <taxon>Suessiales</taxon>
        <taxon>Symbiodiniaceae</taxon>
        <taxon>Symbiodinium</taxon>
    </lineage>
</organism>
<dbReference type="AlphaFoldDB" id="A0A812SQE9"/>
<dbReference type="EMBL" id="CAJNJA010021967">
    <property type="protein sequence ID" value="CAE7484856.1"/>
    <property type="molecule type" value="Genomic_DNA"/>
</dbReference>
<keyword evidence="1" id="KW-0812">Transmembrane</keyword>
<name>A0A812SQE9_9DINO</name>
<keyword evidence="3" id="KW-1185">Reference proteome</keyword>
<evidence type="ECO:0000313" key="3">
    <source>
        <dbReference type="Proteomes" id="UP000601435"/>
    </source>
</evidence>